<dbReference type="RefSeq" id="XP_005794244.1">
    <property type="nucleotide sequence ID" value="XM_005794187.1"/>
</dbReference>
<dbReference type="InterPro" id="IPR002108">
    <property type="entry name" value="ADF-H"/>
</dbReference>
<dbReference type="AlphaFoldDB" id="A0A0D3L1D0"/>
<dbReference type="Gene3D" id="3.40.20.10">
    <property type="entry name" value="Severin"/>
    <property type="match status" value="1"/>
</dbReference>
<dbReference type="KEGG" id="ehx:EMIHUDRAFT_431815"/>
<protein>
    <recommendedName>
        <fullName evidence="1">ADF-H domain-containing protein</fullName>
    </recommendedName>
</protein>
<feature type="domain" description="ADF-H" evidence="1">
    <location>
        <begin position="8"/>
        <end position="146"/>
    </location>
</feature>
<evidence type="ECO:0000313" key="3">
    <source>
        <dbReference type="Proteomes" id="UP000013827"/>
    </source>
</evidence>
<dbReference type="HOGENOM" id="CLU_1506120_0_0_1"/>
<keyword evidence="3" id="KW-1185">Reference proteome</keyword>
<dbReference type="PROSITE" id="PS51263">
    <property type="entry name" value="ADF_H"/>
    <property type="match status" value="1"/>
</dbReference>
<organism evidence="2 3">
    <name type="scientific">Emiliania huxleyi (strain CCMP1516)</name>
    <dbReference type="NCBI Taxonomy" id="280463"/>
    <lineage>
        <taxon>Eukaryota</taxon>
        <taxon>Haptista</taxon>
        <taxon>Haptophyta</taxon>
        <taxon>Prymnesiophyceae</taxon>
        <taxon>Isochrysidales</taxon>
        <taxon>Noelaerhabdaceae</taxon>
        <taxon>Emiliania</taxon>
    </lineage>
</organism>
<accession>A0A0D3L1D0</accession>
<sequence>MAPPQPAGTAVSPAVAAAIAAVRKGSGGATWVLLGYEASGTQLKVESTGTDGGESLPAAFDPASAQWALLRTEHEMGSAEDVVRPKVTRFTLLSWVGEQTPPLRRAKLTTLRGEAQEARRRPSLSRAFLFARHAPFPPRLCLTRRPVLSPFNEEKLNLSSEAEAASALREAAAAAAAAC</sequence>
<proteinExistence type="predicted"/>
<dbReference type="GeneID" id="17287085"/>
<dbReference type="EnsemblProtists" id="EOD41815">
    <property type="protein sequence ID" value="EOD41815"/>
    <property type="gene ID" value="EMIHUDRAFT_431815"/>
</dbReference>
<dbReference type="STRING" id="2903.R1FRR9"/>
<dbReference type="GO" id="GO:0003779">
    <property type="term" value="F:actin binding"/>
    <property type="evidence" value="ECO:0007669"/>
    <property type="project" value="InterPro"/>
</dbReference>
<evidence type="ECO:0000313" key="2">
    <source>
        <dbReference type="EnsemblProtists" id="EOD41815"/>
    </source>
</evidence>
<dbReference type="PaxDb" id="2903-EOD41815"/>
<reference evidence="3" key="1">
    <citation type="journal article" date="2013" name="Nature">
        <title>Pan genome of the phytoplankton Emiliania underpins its global distribution.</title>
        <authorList>
            <person name="Read B.A."/>
            <person name="Kegel J."/>
            <person name="Klute M.J."/>
            <person name="Kuo A."/>
            <person name="Lefebvre S.C."/>
            <person name="Maumus F."/>
            <person name="Mayer C."/>
            <person name="Miller J."/>
            <person name="Monier A."/>
            <person name="Salamov A."/>
            <person name="Young J."/>
            <person name="Aguilar M."/>
            <person name="Claverie J.M."/>
            <person name="Frickenhaus S."/>
            <person name="Gonzalez K."/>
            <person name="Herman E.K."/>
            <person name="Lin Y.C."/>
            <person name="Napier J."/>
            <person name="Ogata H."/>
            <person name="Sarno A.F."/>
            <person name="Shmutz J."/>
            <person name="Schroeder D."/>
            <person name="de Vargas C."/>
            <person name="Verret F."/>
            <person name="von Dassow P."/>
            <person name="Valentin K."/>
            <person name="Van de Peer Y."/>
            <person name="Wheeler G."/>
            <person name="Dacks J.B."/>
            <person name="Delwiche C.F."/>
            <person name="Dyhrman S.T."/>
            <person name="Glockner G."/>
            <person name="John U."/>
            <person name="Richards T."/>
            <person name="Worden A.Z."/>
            <person name="Zhang X."/>
            <person name="Grigoriev I.V."/>
            <person name="Allen A.E."/>
            <person name="Bidle K."/>
            <person name="Borodovsky M."/>
            <person name="Bowler C."/>
            <person name="Brownlee C."/>
            <person name="Cock J.M."/>
            <person name="Elias M."/>
            <person name="Gladyshev V.N."/>
            <person name="Groth M."/>
            <person name="Guda C."/>
            <person name="Hadaegh A."/>
            <person name="Iglesias-Rodriguez M.D."/>
            <person name="Jenkins J."/>
            <person name="Jones B.M."/>
            <person name="Lawson T."/>
            <person name="Leese F."/>
            <person name="Lindquist E."/>
            <person name="Lobanov A."/>
            <person name="Lomsadze A."/>
            <person name="Malik S.B."/>
            <person name="Marsh M.E."/>
            <person name="Mackinder L."/>
            <person name="Mock T."/>
            <person name="Mueller-Roeber B."/>
            <person name="Pagarete A."/>
            <person name="Parker M."/>
            <person name="Probert I."/>
            <person name="Quesneville H."/>
            <person name="Raines C."/>
            <person name="Rensing S.A."/>
            <person name="Riano-Pachon D.M."/>
            <person name="Richier S."/>
            <person name="Rokitta S."/>
            <person name="Shiraiwa Y."/>
            <person name="Soanes D.M."/>
            <person name="van der Giezen M."/>
            <person name="Wahlund T.M."/>
            <person name="Williams B."/>
            <person name="Wilson W."/>
            <person name="Wolfe G."/>
            <person name="Wurch L.L."/>
        </authorList>
    </citation>
    <scope>NUCLEOTIDE SEQUENCE</scope>
</reference>
<reference evidence="2" key="2">
    <citation type="submission" date="2024-10" db="UniProtKB">
        <authorList>
            <consortium name="EnsemblProtists"/>
        </authorList>
    </citation>
    <scope>IDENTIFICATION</scope>
</reference>
<dbReference type="InterPro" id="IPR029006">
    <property type="entry name" value="ADF-H/Gelsolin-like_dom_sf"/>
</dbReference>
<dbReference type="Pfam" id="PF00241">
    <property type="entry name" value="Cofilin_ADF"/>
    <property type="match status" value="1"/>
</dbReference>
<name>A0A0D3L1D0_EMIH1</name>
<evidence type="ECO:0000259" key="1">
    <source>
        <dbReference type="PROSITE" id="PS51263"/>
    </source>
</evidence>
<dbReference type="Proteomes" id="UP000013827">
    <property type="component" value="Unassembled WGS sequence"/>
</dbReference>
<dbReference type="SUPFAM" id="SSF55753">
    <property type="entry name" value="Actin depolymerizing proteins"/>
    <property type="match status" value="1"/>
</dbReference>